<organism evidence="1 2">
    <name type="scientific">Candidozyma auris</name>
    <name type="common">Yeast</name>
    <name type="synonym">Candida auris</name>
    <dbReference type="NCBI Taxonomy" id="498019"/>
    <lineage>
        <taxon>Eukaryota</taxon>
        <taxon>Fungi</taxon>
        <taxon>Dikarya</taxon>
        <taxon>Ascomycota</taxon>
        <taxon>Saccharomycotina</taxon>
        <taxon>Pichiomycetes</taxon>
        <taxon>Metschnikowiaceae</taxon>
        <taxon>Candidozyma</taxon>
    </lineage>
</organism>
<dbReference type="AlphaFoldDB" id="A0A0L0P149"/>
<comment type="caution">
    <text evidence="1">The sequence shown here is derived from an EMBL/GenBank/DDBJ whole genome shotgun (WGS) entry which is preliminary data.</text>
</comment>
<accession>A0A0L0P149</accession>
<proteinExistence type="predicted"/>
<evidence type="ECO:0000313" key="1">
    <source>
        <dbReference type="EMBL" id="KND99735.1"/>
    </source>
</evidence>
<dbReference type="VEuPathDB" id="FungiDB:QG37_03148"/>
<evidence type="ECO:0000313" key="2">
    <source>
        <dbReference type="Proteomes" id="UP000037122"/>
    </source>
</evidence>
<protein>
    <submittedName>
        <fullName evidence="1">Uncharacterized protein</fullName>
    </submittedName>
</protein>
<dbReference type="Proteomes" id="UP000037122">
    <property type="component" value="Unassembled WGS sequence"/>
</dbReference>
<reference evidence="2" key="1">
    <citation type="journal article" date="2015" name="BMC Genomics">
        <title>Draft genome of a commonly misdiagnosed multidrug resistant pathogen Candida auris.</title>
        <authorList>
            <person name="Chatterjee S."/>
            <person name="Alampalli S.V."/>
            <person name="Nageshan R.K."/>
            <person name="Chettiar S.T."/>
            <person name="Joshi S."/>
            <person name="Tatu U.S."/>
        </authorList>
    </citation>
    <scope>NUCLEOTIDE SEQUENCE [LARGE SCALE GENOMIC DNA]</scope>
    <source>
        <strain evidence="2">6684</strain>
    </source>
</reference>
<gene>
    <name evidence="1" type="ORF">QG37_03148</name>
</gene>
<name>A0A0L0P149_CANAR</name>
<dbReference type="EMBL" id="LGST01000021">
    <property type="protein sequence ID" value="KND99735.1"/>
    <property type="molecule type" value="Genomic_DNA"/>
</dbReference>
<sequence>MFDLQGFIWWRTSELFLPSALHPMFRMKPYRGITSKEFLDKKKPI</sequence>